<dbReference type="AlphaFoldDB" id="A0A2U1TD32"/>
<dbReference type="Pfam" id="PF06081">
    <property type="entry name" value="ArAE_1"/>
    <property type="match status" value="1"/>
</dbReference>
<feature type="transmembrane region" description="Helical" evidence="6">
    <location>
        <begin position="25"/>
        <end position="42"/>
    </location>
</feature>
<dbReference type="Proteomes" id="UP000244962">
    <property type="component" value="Unassembled WGS sequence"/>
</dbReference>
<comment type="caution">
    <text evidence="7">The sequence shown here is derived from an EMBL/GenBank/DDBJ whole genome shotgun (WGS) entry which is preliminary data.</text>
</comment>
<evidence type="ECO:0000313" key="7">
    <source>
        <dbReference type="EMBL" id="PWC06805.1"/>
    </source>
</evidence>
<sequence>MTSATRTPVQRAGARLKAWVSDPRFLLAVKTSIAVAIAWLIAPLVPGVAEEYPYYAPLGALISMYPTLMSSLRTSIETLASLAIGILLAAIVLIVAAPNVVTISLVIGAGVLIAGSKWLTTGGDYVPVAALFVLIVGGPNADSYSIGYIVQMSVGVAVGLLVNFLILPPLNFNGAVVKLAQFRSLLAKHLEEVGDALVENWPPEHEGWASRSNTLAETATAVRVAVGKADESRRGNPRARRHKRNLDDDYRDLADLERITFHVRDLTEVLAAAIWDAPFHSEVPERLREPLSEALHAVADPLKKRNSDRDVADAVEAARGAVDALTARIDQQTDSAPSALTPVAAVAMDLNRILAVMVQDGERA</sequence>
<proteinExistence type="predicted"/>
<keyword evidence="8" id="KW-1185">Reference proteome</keyword>
<accession>A0A2U1TD32</accession>
<keyword evidence="3 6" id="KW-0812">Transmembrane</keyword>
<evidence type="ECO:0000256" key="4">
    <source>
        <dbReference type="ARBA" id="ARBA00022989"/>
    </source>
</evidence>
<evidence type="ECO:0000256" key="6">
    <source>
        <dbReference type="SAM" id="Phobius"/>
    </source>
</evidence>
<gene>
    <name evidence="7" type="ORF">DF223_09250</name>
</gene>
<evidence type="ECO:0000256" key="5">
    <source>
        <dbReference type="ARBA" id="ARBA00023136"/>
    </source>
</evidence>
<dbReference type="InterPro" id="IPR010343">
    <property type="entry name" value="ArAE_1"/>
</dbReference>
<comment type="subcellular location">
    <subcellularLocation>
        <location evidence="1">Cell membrane</location>
        <topology evidence="1">Multi-pass membrane protein</topology>
    </subcellularLocation>
</comment>
<keyword evidence="2" id="KW-1003">Cell membrane</keyword>
<protein>
    <submittedName>
        <fullName evidence="7">FUSC family protein</fullName>
    </submittedName>
</protein>
<evidence type="ECO:0000256" key="1">
    <source>
        <dbReference type="ARBA" id="ARBA00004651"/>
    </source>
</evidence>
<feature type="transmembrane region" description="Helical" evidence="6">
    <location>
        <begin position="54"/>
        <end position="72"/>
    </location>
</feature>
<dbReference type="KEGG" id="myl:C3E77_00380"/>
<feature type="transmembrane region" description="Helical" evidence="6">
    <location>
        <begin position="148"/>
        <end position="167"/>
    </location>
</feature>
<evidence type="ECO:0000256" key="2">
    <source>
        <dbReference type="ARBA" id="ARBA00022475"/>
    </source>
</evidence>
<dbReference type="OrthoDB" id="3579456at2"/>
<reference evidence="8" key="1">
    <citation type="submission" date="2018-04" db="EMBL/GenBank/DDBJ databases">
        <authorList>
            <person name="Liu S."/>
            <person name="Wang Z."/>
            <person name="Li J."/>
        </authorList>
    </citation>
    <scope>NUCLEOTIDE SEQUENCE [LARGE SCALE GENOMIC DNA]</scope>
    <source>
        <strain evidence="8">622</strain>
    </source>
</reference>
<evidence type="ECO:0000313" key="8">
    <source>
        <dbReference type="Proteomes" id="UP000244962"/>
    </source>
</evidence>
<dbReference type="GO" id="GO:0005886">
    <property type="term" value="C:plasma membrane"/>
    <property type="evidence" value="ECO:0007669"/>
    <property type="project" value="UniProtKB-SubCell"/>
</dbReference>
<feature type="transmembrane region" description="Helical" evidence="6">
    <location>
        <begin position="84"/>
        <end position="113"/>
    </location>
</feature>
<dbReference type="RefSeq" id="WP_108389841.1">
    <property type="nucleotide sequence ID" value="NZ_CP026949.1"/>
</dbReference>
<evidence type="ECO:0000256" key="3">
    <source>
        <dbReference type="ARBA" id="ARBA00022692"/>
    </source>
</evidence>
<keyword evidence="4 6" id="KW-1133">Transmembrane helix</keyword>
<keyword evidence="5 6" id="KW-0472">Membrane</keyword>
<dbReference type="EMBL" id="QEFB01000009">
    <property type="protein sequence ID" value="PWC06805.1"/>
    <property type="molecule type" value="Genomic_DNA"/>
</dbReference>
<organism evidence="7 8">
    <name type="scientific">Mycetocola zhujimingii</name>
    <dbReference type="NCBI Taxonomy" id="2079792"/>
    <lineage>
        <taxon>Bacteria</taxon>
        <taxon>Bacillati</taxon>
        <taxon>Actinomycetota</taxon>
        <taxon>Actinomycetes</taxon>
        <taxon>Micrococcales</taxon>
        <taxon>Microbacteriaceae</taxon>
        <taxon>Mycetocola</taxon>
    </lineage>
</organism>
<name>A0A2U1TD32_9MICO</name>
<feature type="transmembrane region" description="Helical" evidence="6">
    <location>
        <begin position="125"/>
        <end position="141"/>
    </location>
</feature>